<sequence>MASSAMNNMAHFSSVESCHKDNTCGQAISTSEIKNEPENEWFSDSTDSADEPHTKICRWEQETSDHSWGFLPIPGKFLQLDQIIDILRSTDKVLESVPPGEKNNVFFVLEDSKNALRKRMKMKTDYHDDCGVWDSQKGKTANTYIAFCDGSLKTVSLKDGLFCSESRKRGVSHWIPLNPQPDQDSMVKVHRYYTTLKGDDNYRRRITCVSGGEFPDRVVVEYSGIRTSPITIHGNSKSAREYMRTNPRLLERMNEEVKNKSTKQVYEEMLRDSKLGIPKSLKQVADAKYRASRKVQQEKVVKVAGENLDFLTMLEENPSVQEVIHRKDLPSCVILHSGDQLGDMKRNLENESIMGVDCTYKVGDCYITMTVYRNSRDLHEETLEPLLYLGPVLLHWDVELRTYVSFFSYLMSVLGDMEPTFEVKLGDEIELAVFDALENCFPSSVLMLNCQCLEESVSRKLPFILGDKPQECSMILQKIFGSEGIVSSPSMLDFEDRVSNLRSCFEEFPNFKSYFDELQPFLYSYVCEPLQRGISQKLWAKSNDEILSGLLKLTLRQKHHKLPDLVEKICTVSRLQMLDVESVT</sequence>
<dbReference type="Proteomes" id="UP001487740">
    <property type="component" value="Unassembled WGS sequence"/>
</dbReference>
<accession>A0AAW0V168</accession>
<dbReference type="EMBL" id="JARAKH010000002">
    <property type="protein sequence ID" value="KAK8405985.1"/>
    <property type="molecule type" value="Genomic_DNA"/>
</dbReference>
<keyword evidence="2" id="KW-1185">Reference proteome</keyword>
<reference evidence="1 2" key="1">
    <citation type="submission" date="2023-03" db="EMBL/GenBank/DDBJ databases">
        <title>High-quality genome of Scylla paramamosain provides insights in environmental adaptation.</title>
        <authorList>
            <person name="Zhang L."/>
        </authorList>
    </citation>
    <scope>NUCLEOTIDE SEQUENCE [LARGE SCALE GENOMIC DNA]</scope>
    <source>
        <strain evidence="1">LZ_2023a</strain>
        <tissue evidence="1">Muscle</tissue>
    </source>
</reference>
<proteinExistence type="predicted"/>
<gene>
    <name evidence="1" type="ORF">O3P69_007004</name>
</gene>
<name>A0AAW0V168_SCYPA</name>
<protein>
    <submittedName>
        <fullName evidence="1">Uncharacterized protein</fullName>
    </submittedName>
</protein>
<comment type="caution">
    <text evidence="1">The sequence shown here is derived from an EMBL/GenBank/DDBJ whole genome shotgun (WGS) entry which is preliminary data.</text>
</comment>
<dbReference type="AlphaFoldDB" id="A0AAW0V168"/>
<evidence type="ECO:0000313" key="2">
    <source>
        <dbReference type="Proteomes" id="UP001487740"/>
    </source>
</evidence>
<organism evidence="1 2">
    <name type="scientific">Scylla paramamosain</name>
    <name type="common">Mud crab</name>
    <dbReference type="NCBI Taxonomy" id="85552"/>
    <lineage>
        <taxon>Eukaryota</taxon>
        <taxon>Metazoa</taxon>
        <taxon>Ecdysozoa</taxon>
        <taxon>Arthropoda</taxon>
        <taxon>Crustacea</taxon>
        <taxon>Multicrustacea</taxon>
        <taxon>Malacostraca</taxon>
        <taxon>Eumalacostraca</taxon>
        <taxon>Eucarida</taxon>
        <taxon>Decapoda</taxon>
        <taxon>Pleocyemata</taxon>
        <taxon>Brachyura</taxon>
        <taxon>Eubrachyura</taxon>
        <taxon>Portunoidea</taxon>
        <taxon>Portunidae</taxon>
        <taxon>Portuninae</taxon>
        <taxon>Scylla</taxon>
    </lineage>
</organism>
<evidence type="ECO:0000313" key="1">
    <source>
        <dbReference type="EMBL" id="KAK8405985.1"/>
    </source>
</evidence>